<evidence type="ECO:0008006" key="4">
    <source>
        <dbReference type="Google" id="ProtNLM"/>
    </source>
</evidence>
<dbReference type="PANTHER" id="PTHR13507">
    <property type="entry name" value="PRKR-INTERACTING PROTEIN 1"/>
    <property type="match status" value="1"/>
</dbReference>
<gene>
    <name evidence="2" type="ORF">TRIADDRAFT_59810</name>
</gene>
<dbReference type="STRING" id="10228.B3S6H8"/>
<dbReference type="PhylomeDB" id="B3S6H8"/>
<dbReference type="GO" id="GO:0004860">
    <property type="term" value="F:protein kinase inhibitor activity"/>
    <property type="evidence" value="ECO:0000318"/>
    <property type="project" value="GO_Central"/>
</dbReference>
<evidence type="ECO:0000313" key="2">
    <source>
        <dbReference type="EMBL" id="EDV21623.1"/>
    </source>
</evidence>
<keyword evidence="3" id="KW-1185">Reference proteome</keyword>
<feature type="compositionally biased region" description="Basic residues" evidence="1">
    <location>
        <begin position="121"/>
        <end position="141"/>
    </location>
</feature>
<dbReference type="HOGENOM" id="CLU_079129_2_1_1"/>
<protein>
    <recommendedName>
        <fullName evidence="4">PRKR-interacting protein 1 homolog</fullName>
    </recommendedName>
</protein>
<dbReference type="AlphaFoldDB" id="B3S6H8"/>
<dbReference type="FunCoup" id="B3S6H8">
    <property type="interactions" value="1639"/>
</dbReference>
<dbReference type="eggNOG" id="KOG4055">
    <property type="taxonomic scope" value="Eukaryota"/>
</dbReference>
<dbReference type="OMA" id="ETPSFIM"/>
<dbReference type="GO" id="GO:0005730">
    <property type="term" value="C:nucleolus"/>
    <property type="evidence" value="ECO:0000318"/>
    <property type="project" value="GO_Central"/>
</dbReference>
<accession>B3S6H8</accession>
<name>B3S6H8_TRIAD</name>
<feature type="region of interest" description="Disordered" evidence="1">
    <location>
        <begin position="63"/>
        <end position="179"/>
    </location>
</feature>
<feature type="compositionally biased region" description="Basic and acidic residues" evidence="1">
    <location>
        <begin position="83"/>
        <end position="120"/>
    </location>
</feature>
<dbReference type="OrthoDB" id="10067079at2759"/>
<dbReference type="GeneID" id="6757123"/>
<reference evidence="2 3" key="1">
    <citation type="journal article" date="2008" name="Nature">
        <title>The Trichoplax genome and the nature of placozoans.</title>
        <authorList>
            <person name="Srivastava M."/>
            <person name="Begovic E."/>
            <person name="Chapman J."/>
            <person name="Putnam N.H."/>
            <person name="Hellsten U."/>
            <person name="Kawashima T."/>
            <person name="Kuo A."/>
            <person name="Mitros T."/>
            <person name="Salamov A."/>
            <person name="Carpenter M.L."/>
            <person name="Signorovitch A.Y."/>
            <person name="Moreno M.A."/>
            <person name="Kamm K."/>
            <person name="Grimwood J."/>
            <person name="Schmutz J."/>
            <person name="Shapiro H."/>
            <person name="Grigoriev I.V."/>
            <person name="Buss L.W."/>
            <person name="Schierwater B."/>
            <person name="Dellaporta S.L."/>
            <person name="Rokhsar D.S."/>
        </authorList>
    </citation>
    <scope>NUCLEOTIDE SEQUENCE [LARGE SCALE GENOMIC DNA]</scope>
    <source>
        <strain evidence="2 3">Grell-BS-1999</strain>
    </source>
</reference>
<dbReference type="KEGG" id="tad:TRIADDRAFT_59810"/>
<dbReference type="GO" id="GO:0003725">
    <property type="term" value="F:double-stranded RNA binding"/>
    <property type="evidence" value="ECO:0000318"/>
    <property type="project" value="GO_Central"/>
</dbReference>
<evidence type="ECO:0000256" key="1">
    <source>
        <dbReference type="SAM" id="MobiDB-lite"/>
    </source>
</evidence>
<evidence type="ECO:0000313" key="3">
    <source>
        <dbReference type="Proteomes" id="UP000009022"/>
    </source>
</evidence>
<dbReference type="InterPro" id="IPR009548">
    <property type="entry name" value="Prkrip1"/>
</dbReference>
<dbReference type="GO" id="GO:0019901">
    <property type="term" value="F:protein kinase binding"/>
    <property type="evidence" value="ECO:0000318"/>
    <property type="project" value="GO_Central"/>
</dbReference>
<dbReference type="Pfam" id="PF06658">
    <property type="entry name" value="DUF1168"/>
    <property type="match status" value="1"/>
</dbReference>
<dbReference type="EMBL" id="DS985252">
    <property type="protein sequence ID" value="EDV21623.1"/>
    <property type="molecule type" value="Genomic_DNA"/>
</dbReference>
<dbReference type="InParanoid" id="B3S6H8"/>
<organism evidence="2 3">
    <name type="scientific">Trichoplax adhaerens</name>
    <name type="common">Trichoplax reptans</name>
    <dbReference type="NCBI Taxonomy" id="10228"/>
    <lineage>
        <taxon>Eukaryota</taxon>
        <taxon>Metazoa</taxon>
        <taxon>Placozoa</taxon>
        <taxon>Uniplacotomia</taxon>
        <taxon>Trichoplacea</taxon>
        <taxon>Trichoplacidae</taxon>
        <taxon>Trichoplax</taxon>
    </lineage>
</organism>
<dbReference type="PANTHER" id="PTHR13507:SF0">
    <property type="entry name" value="PRKR-INTERACTING PROTEIN 1"/>
    <property type="match status" value="1"/>
</dbReference>
<dbReference type="CTD" id="6757123"/>
<proteinExistence type="predicted"/>
<dbReference type="Proteomes" id="UP000009022">
    <property type="component" value="Unassembled WGS sequence"/>
</dbReference>
<sequence length="179" mass="20781">MATKQDEKASNKPDKTVIVPKNCAQVQKIHLDRLMKNVDRPIHIPKVNQEKASPLPPEFVREIMGSSAGAGSGEFHVYRGSRRREYNRLRLIEEQAKKDESNQELQRKIESDRKETEERTAKKRNKRLRKKQKQLEHKKRNTGAATMKEDMKSNDRDEDNSDSVETQQVEENSFIIGGR</sequence>
<dbReference type="RefSeq" id="XP_002115771.1">
    <property type="nucleotide sequence ID" value="XM_002115735.1"/>
</dbReference>